<keyword evidence="2" id="KW-1185">Reference proteome</keyword>
<dbReference type="Proteomes" id="UP001500635">
    <property type="component" value="Unassembled WGS sequence"/>
</dbReference>
<proteinExistence type="predicted"/>
<evidence type="ECO:0008006" key="3">
    <source>
        <dbReference type="Google" id="ProtNLM"/>
    </source>
</evidence>
<gene>
    <name evidence="1" type="ORF">GCM10023147_43410</name>
</gene>
<reference evidence="2" key="1">
    <citation type="journal article" date="2019" name="Int. J. Syst. Evol. Microbiol.">
        <title>The Global Catalogue of Microorganisms (GCM) 10K type strain sequencing project: providing services to taxonomists for standard genome sequencing and annotation.</title>
        <authorList>
            <consortium name="The Broad Institute Genomics Platform"/>
            <consortium name="The Broad Institute Genome Sequencing Center for Infectious Disease"/>
            <person name="Wu L."/>
            <person name="Ma J."/>
        </authorList>
    </citation>
    <scope>NUCLEOTIDE SEQUENCE [LARGE SCALE GENOMIC DNA]</scope>
    <source>
        <strain evidence="2">JCM 17688</strain>
    </source>
</reference>
<evidence type="ECO:0000313" key="2">
    <source>
        <dbReference type="Proteomes" id="UP001500635"/>
    </source>
</evidence>
<dbReference type="EMBL" id="BAABFR010000099">
    <property type="protein sequence ID" value="GAA4402611.1"/>
    <property type="molecule type" value="Genomic_DNA"/>
</dbReference>
<comment type="caution">
    <text evidence="1">The sequence shown here is derived from an EMBL/GenBank/DDBJ whole genome shotgun (WGS) entry which is preliminary data.</text>
</comment>
<protein>
    <recommendedName>
        <fullName evidence="3">MmgE/PrpD family protein</fullName>
    </recommendedName>
</protein>
<name>A0ABP8KA72_9ACTN</name>
<organism evidence="1 2">
    <name type="scientific">Tsukamurella soli</name>
    <dbReference type="NCBI Taxonomy" id="644556"/>
    <lineage>
        <taxon>Bacteria</taxon>
        <taxon>Bacillati</taxon>
        <taxon>Actinomycetota</taxon>
        <taxon>Actinomycetes</taxon>
        <taxon>Mycobacteriales</taxon>
        <taxon>Tsukamurellaceae</taxon>
        <taxon>Tsukamurella</taxon>
    </lineage>
</organism>
<sequence>MAGPRRAGRRRPGWEGSMNFTVDEVEAHALAAQELALTCSDSTTALAAYAGAIAAAGVTRALTGARLADALVHTVLGSPLYTAAHRELDLDERRAVGRWVRVEWPGITMAAAGIQAAAEILDEPVTAADRVAAAHRAAAREIAAEHGRGAAGVVVCGTAAETRWWATEEGADPLDVYPTLLLTDPLAALAADELGVVAAVGLAAWIRDGWSCVIARASELLNAGSVG</sequence>
<evidence type="ECO:0000313" key="1">
    <source>
        <dbReference type="EMBL" id="GAA4402611.1"/>
    </source>
</evidence>
<accession>A0ABP8KA72</accession>